<dbReference type="PANTHER" id="PTHR33908">
    <property type="entry name" value="MANNOSYLTRANSFERASE YKCB-RELATED"/>
    <property type="match status" value="1"/>
</dbReference>
<keyword evidence="3" id="KW-0328">Glycosyltransferase</keyword>
<name>A0A0P6YHP4_9CHLR</name>
<evidence type="ECO:0000256" key="2">
    <source>
        <dbReference type="ARBA" id="ARBA00022475"/>
    </source>
</evidence>
<dbReference type="GO" id="GO:0016763">
    <property type="term" value="F:pentosyltransferase activity"/>
    <property type="evidence" value="ECO:0007669"/>
    <property type="project" value="TreeGrafter"/>
</dbReference>
<accession>A0A0P6YHP4</accession>
<keyword evidence="6 8" id="KW-1133">Transmembrane helix</keyword>
<evidence type="ECO:0000256" key="8">
    <source>
        <dbReference type="SAM" id="Phobius"/>
    </source>
</evidence>
<feature type="transmembrane region" description="Helical" evidence="8">
    <location>
        <begin position="376"/>
        <end position="392"/>
    </location>
</feature>
<dbReference type="AlphaFoldDB" id="A0A0P6YHP4"/>
<comment type="caution">
    <text evidence="9">The sequence shown here is derived from an EMBL/GenBank/DDBJ whole genome shotgun (WGS) entry which is preliminary data.</text>
</comment>
<keyword evidence="2" id="KW-1003">Cell membrane</keyword>
<dbReference type="PANTHER" id="PTHR33908:SF11">
    <property type="entry name" value="MEMBRANE PROTEIN"/>
    <property type="match status" value="1"/>
</dbReference>
<feature type="transmembrane region" description="Helical" evidence="8">
    <location>
        <begin position="564"/>
        <end position="582"/>
    </location>
</feature>
<feature type="transmembrane region" description="Helical" evidence="8">
    <location>
        <begin position="325"/>
        <end position="344"/>
    </location>
</feature>
<dbReference type="InterPro" id="IPR050297">
    <property type="entry name" value="LipidA_mod_glycosyltrf_83"/>
</dbReference>
<evidence type="ECO:0000313" key="9">
    <source>
        <dbReference type="EMBL" id="KPL88984.1"/>
    </source>
</evidence>
<feature type="transmembrane region" description="Helical" evidence="8">
    <location>
        <begin position="252"/>
        <end position="272"/>
    </location>
</feature>
<feature type="transmembrane region" description="Helical" evidence="8">
    <location>
        <begin position="398"/>
        <end position="422"/>
    </location>
</feature>
<organism evidence="9 10">
    <name type="scientific">Herpetosiphon geysericola</name>
    <dbReference type="NCBI Taxonomy" id="70996"/>
    <lineage>
        <taxon>Bacteria</taxon>
        <taxon>Bacillati</taxon>
        <taxon>Chloroflexota</taxon>
        <taxon>Chloroflexia</taxon>
        <taxon>Herpetosiphonales</taxon>
        <taxon>Herpetosiphonaceae</taxon>
        <taxon>Herpetosiphon</taxon>
    </lineage>
</organism>
<evidence type="ECO:0000256" key="4">
    <source>
        <dbReference type="ARBA" id="ARBA00022679"/>
    </source>
</evidence>
<feature type="transmembrane region" description="Helical" evidence="8">
    <location>
        <begin position="350"/>
        <end position="369"/>
    </location>
</feature>
<evidence type="ECO:0000256" key="6">
    <source>
        <dbReference type="ARBA" id="ARBA00022989"/>
    </source>
</evidence>
<dbReference type="OrthoDB" id="136716at2"/>
<proteinExistence type="predicted"/>
<gene>
    <name evidence="9" type="ORF">SE18_10040</name>
</gene>
<keyword evidence="5 8" id="KW-0812">Transmembrane</keyword>
<dbReference type="GO" id="GO:0009103">
    <property type="term" value="P:lipopolysaccharide biosynthetic process"/>
    <property type="evidence" value="ECO:0007669"/>
    <property type="project" value="UniProtKB-ARBA"/>
</dbReference>
<feature type="transmembrane region" description="Helical" evidence="8">
    <location>
        <begin position="193"/>
        <end position="214"/>
    </location>
</feature>
<evidence type="ECO:0000256" key="5">
    <source>
        <dbReference type="ARBA" id="ARBA00022692"/>
    </source>
</evidence>
<dbReference type="Proteomes" id="UP000050277">
    <property type="component" value="Unassembled WGS sequence"/>
</dbReference>
<keyword evidence="7 8" id="KW-0472">Membrane</keyword>
<feature type="transmembrane region" description="Helical" evidence="8">
    <location>
        <begin position="220"/>
        <end position="240"/>
    </location>
</feature>
<evidence type="ECO:0000256" key="3">
    <source>
        <dbReference type="ARBA" id="ARBA00022676"/>
    </source>
</evidence>
<comment type="subcellular location">
    <subcellularLocation>
        <location evidence="1">Cell membrane</location>
        <topology evidence="1">Multi-pass membrane protein</topology>
    </subcellularLocation>
</comment>
<dbReference type="GO" id="GO:0005886">
    <property type="term" value="C:plasma membrane"/>
    <property type="evidence" value="ECO:0007669"/>
    <property type="project" value="UniProtKB-SubCell"/>
</dbReference>
<sequence>MQRRIIQISSFLAILGLCLAITLVWVLQRSPAQITIGGKTDSPWLVEGFQTKERSELGAYRWTNGQAIIGSPATHTSYLLGLTLVSPVTTTLVQLNAAGHEVLNLPISNAPRYYQIFWQPDASLNWLRWASDQQLSLSSELQVLEGSDQRELGVVVQNLSWAPAGRLSLLPFAWITALVVSLTALIRPQQRKAWLWLAATALGASLILGGLTWLANDQAVWWPIRFAPSLLILPLAALALLRWPWQGWQQALPVLSLIGIAAIVMLLSRRWWLVQGPDFGWHSNHGSSAASVFRAHPFYPLGFPLILWLGLLWDGDQLAIGQTAGFISIILTLLLTALIAYRILALRGALLALVLALATPLLLAFGVVASSDSVQLPAYLAALLVLLWQPALSKRRVALAGLLLGVAYLFRFQSIVMMVLVLPWLWLQALPVPERWPQRLGRFFGPILLVMGFVLGSAPQWVLDIRDTGRPFFSQQYENIWQAAYNRVDPVVAADSPDAIATTASETGLYDIVAFDPYGLFGHWQANLSQFFSFTLHTIFIWPFGLLMLLGLGLALLKRADARLSLLAWLSLCYILIIALTWNKDRFYLPIVPLLLVLGAYWLEWLRGQAWRWPRGSRWLAEAAQAVCLAWALSHLSAIDPILRVYGSLK</sequence>
<dbReference type="STRING" id="70996.SE18_10040"/>
<feature type="transmembrane region" description="Helical" evidence="8">
    <location>
        <begin position="539"/>
        <end position="557"/>
    </location>
</feature>
<evidence type="ECO:0000313" key="10">
    <source>
        <dbReference type="Proteomes" id="UP000050277"/>
    </source>
</evidence>
<feature type="transmembrane region" description="Helical" evidence="8">
    <location>
        <begin position="167"/>
        <end position="186"/>
    </location>
</feature>
<keyword evidence="4" id="KW-0808">Transferase</keyword>
<dbReference type="EMBL" id="LGKP01000015">
    <property type="protein sequence ID" value="KPL88984.1"/>
    <property type="molecule type" value="Genomic_DNA"/>
</dbReference>
<keyword evidence="10" id="KW-1185">Reference proteome</keyword>
<feature type="transmembrane region" description="Helical" evidence="8">
    <location>
        <begin position="292"/>
        <end position="313"/>
    </location>
</feature>
<reference evidence="9 10" key="1">
    <citation type="submission" date="2015-07" db="EMBL/GenBank/DDBJ databases">
        <title>Whole genome sequence of Herpetosiphon geysericola DSM 7119.</title>
        <authorList>
            <person name="Hemp J."/>
            <person name="Ward L.M."/>
            <person name="Pace L.A."/>
            <person name="Fischer W.W."/>
        </authorList>
    </citation>
    <scope>NUCLEOTIDE SEQUENCE [LARGE SCALE GENOMIC DNA]</scope>
    <source>
        <strain evidence="9 10">DSM 7119</strain>
    </source>
</reference>
<evidence type="ECO:0000256" key="7">
    <source>
        <dbReference type="ARBA" id="ARBA00023136"/>
    </source>
</evidence>
<protein>
    <submittedName>
        <fullName evidence="9">Uncharacterized protein</fullName>
    </submittedName>
</protein>
<dbReference type="RefSeq" id="WP_054534306.1">
    <property type="nucleotide sequence ID" value="NZ_LGKP01000015.1"/>
</dbReference>
<feature type="transmembrane region" description="Helical" evidence="8">
    <location>
        <begin position="443"/>
        <end position="463"/>
    </location>
</feature>
<feature type="transmembrane region" description="Helical" evidence="8">
    <location>
        <begin position="588"/>
        <end position="606"/>
    </location>
</feature>
<evidence type="ECO:0000256" key="1">
    <source>
        <dbReference type="ARBA" id="ARBA00004651"/>
    </source>
</evidence>